<evidence type="ECO:0000256" key="3">
    <source>
        <dbReference type="ARBA" id="ARBA00012057"/>
    </source>
</evidence>
<dbReference type="InterPro" id="IPR056375">
    <property type="entry name" value="Idi_bact"/>
</dbReference>
<keyword evidence="4 10" id="KW-0963">Cytoplasm</keyword>
<feature type="binding site" evidence="10">
    <location>
        <position position="56"/>
    </location>
    <ligand>
        <name>Mn(2+)</name>
        <dbReference type="ChEBI" id="CHEBI:29035"/>
    </ligand>
</feature>
<keyword evidence="14" id="KW-1185">Reference proteome</keyword>
<comment type="catalytic activity">
    <reaction evidence="10">
        <text>isopentenyl diphosphate = dimethylallyl diphosphate</text>
        <dbReference type="Rhea" id="RHEA:23284"/>
        <dbReference type="ChEBI" id="CHEBI:57623"/>
        <dbReference type="ChEBI" id="CHEBI:128769"/>
        <dbReference type="EC" id="5.3.3.2"/>
    </reaction>
</comment>
<feature type="active site" evidence="10 11">
    <location>
        <position position="151"/>
    </location>
</feature>
<feature type="binding site" evidence="10">
    <location>
        <position position="104"/>
    </location>
    <ligand>
        <name>Mn(2+)</name>
        <dbReference type="ChEBI" id="CHEBI:29035"/>
    </ligand>
</feature>
<organism evidence="13 14">
    <name type="scientific">Micrococcus endophyticus</name>
    <dbReference type="NCBI Taxonomy" id="455343"/>
    <lineage>
        <taxon>Bacteria</taxon>
        <taxon>Bacillati</taxon>
        <taxon>Actinomycetota</taxon>
        <taxon>Actinomycetes</taxon>
        <taxon>Micrococcales</taxon>
        <taxon>Micrococcaceae</taxon>
        <taxon>Micrococcus</taxon>
    </lineage>
</organism>
<comment type="subcellular location">
    <subcellularLocation>
        <location evidence="10">Cytoplasm</location>
    </subcellularLocation>
</comment>
<feature type="active site" evidence="10 11">
    <location>
        <position position="102"/>
    </location>
</feature>
<evidence type="ECO:0000313" key="13">
    <source>
        <dbReference type="EMBL" id="MBB5849627.1"/>
    </source>
</evidence>
<protein>
    <recommendedName>
        <fullName evidence="3 10">Isopentenyl-diphosphate Delta-isomerase</fullName>
        <shortName evidence="10">IPP isomerase</shortName>
        <ecNumber evidence="3 10">5.3.3.2</ecNumber>
    </recommendedName>
    <alternativeName>
        <fullName evidence="10">IPP:DMAPP isomerase</fullName>
    </alternativeName>
    <alternativeName>
        <fullName evidence="10">Isopentenyl pyrophosphate isomerase</fullName>
    </alternativeName>
</protein>
<comment type="pathway">
    <text evidence="1 10">Isoprenoid biosynthesis; dimethylallyl diphosphate biosynthesis; dimethylallyl diphosphate from isopentenyl diphosphate: step 1/1.</text>
</comment>
<dbReference type="NCBIfam" id="NF002995">
    <property type="entry name" value="PRK03759.1"/>
    <property type="match status" value="1"/>
</dbReference>
<evidence type="ECO:0000313" key="14">
    <source>
        <dbReference type="Proteomes" id="UP000567246"/>
    </source>
</evidence>
<keyword evidence="7 10" id="KW-0464">Manganese</keyword>
<dbReference type="PIRSF" id="PIRSF018427">
    <property type="entry name" value="Isopntndiph_ism"/>
    <property type="match status" value="1"/>
</dbReference>
<dbReference type="UniPathway" id="UPA00059">
    <property type="reaction ID" value="UER00104"/>
</dbReference>
<dbReference type="EC" id="5.3.3.2" evidence="3 10"/>
<dbReference type="InterPro" id="IPR011876">
    <property type="entry name" value="IsopentenylPP_isomerase_typ1"/>
</dbReference>
<dbReference type="SUPFAM" id="SSF55811">
    <property type="entry name" value="Nudix"/>
    <property type="match status" value="1"/>
</dbReference>
<evidence type="ECO:0000256" key="6">
    <source>
        <dbReference type="ARBA" id="ARBA00022842"/>
    </source>
</evidence>
<evidence type="ECO:0000256" key="2">
    <source>
        <dbReference type="ARBA" id="ARBA00007579"/>
    </source>
</evidence>
<dbReference type="RefSeq" id="WP_184173259.1">
    <property type="nucleotide sequence ID" value="NZ_BAABAG010000018.1"/>
</dbReference>
<feature type="binding site" evidence="10">
    <location>
        <position position="151"/>
    </location>
    <ligand>
        <name>Mn(2+)</name>
        <dbReference type="ChEBI" id="CHEBI:29035"/>
    </ligand>
</feature>
<evidence type="ECO:0000256" key="8">
    <source>
        <dbReference type="ARBA" id="ARBA00023229"/>
    </source>
</evidence>
<feature type="binding site" evidence="10">
    <location>
        <position position="67"/>
    </location>
    <ligand>
        <name>Mn(2+)</name>
        <dbReference type="ChEBI" id="CHEBI:29035"/>
    </ligand>
</feature>
<dbReference type="PROSITE" id="PS51462">
    <property type="entry name" value="NUDIX"/>
    <property type="match status" value="1"/>
</dbReference>
<gene>
    <name evidence="10" type="primary">idi</name>
    <name evidence="13" type="ORF">HDA33_002191</name>
</gene>
<dbReference type="GO" id="GO:0004452">
    <property type="term" value="F:isopentenyl-diphosphate delta-isomerase activity"/>
    <property type="evidence" value="ECO:0007669"/>
    <property type="project" value="UniProtKB-UniRule"/>
</dbReference>
<dbReference type="InterPro" id="IPR000086">
    <property type="entry name" value="NUDIX_hydrolase_dom"/>
</dbReference>
<feature type="binding site" evidence="10">
    <location>
        <position position="149"/>
    </location>
    <ligand>
        <name>Mn(2+)</name>
        <dbReference type="ChEBI" id="CHEBI:29035"/>
    </ligand>
</feature>
<evidence type="ECO:0000256" key="7">
    <source>
        <dbReference type="ARBA" id="ARBA00023211"/>
    </source>
</evidence>
<keyword evidence="5 10" id="KW-0479">Metal-binding</keyword>
<dbReference type="AlphaFoldDB" id="A0A7W9JLT5"/>
<dbReference type="HAMAP" id="MF_00202">
    <property type="entry name" value="Idi"/>
    <property type="match status" value="1"/>
</dbReference>
<feature type="domain" description="Nudix hydrolase" evidence="12">
    <location>
        <begin position="65"/>
        <end position="199"/>
    </location>
</feature>
<evidence type="ECO:0000256" key="9">
    <source>
        <dbReference type="ARBA" id="ARBA00023235"/>
    </source>
</evidence>
<comment type="caution">
    <text evidence="13">The sequence shown here is derived from an EMBL/GenBank/DDBJ whole genome shotgun (WGS) entry which is preliminary data.</text>
</comment>
<dbReference type="NCBIfam" id="TIGR02150">
    <property type="entry name" value="IPP_isom_1"/>
    <property type="match status" value="1"/>
</dbReference>
<name>A0A7W9JLT5_9MICC</name>
<evidence type="ECO:0000256" key="5">
    <source>
        <dbReference type="ARBA" id="ARBA00022723"/>
    </source>
</evidence>
<evidence type="ECO:0000256" key="4">
    <source>
        <dbReference type="ARBA" id="ARBA00022490"/>
    </source>
</evidence>
<evidence type="ECO:0000256" key="10">
    <source>
        <dbReference type="HAMAP-Rule" id="MF_00202"/>
    </source>
</evidence>
<keyword evidence="8 10" id="KW-0414">Isoprene biosynthesis</keyword>
<dbReference type="CDD" id="cd02885">
    <property type="entry name" value="NUDIX_IPP_Isomerase"/>
    <property type="match status" value="1"/>
</dbReference>
<sequence>MQTPATPSPHDRPSPVVRPWMAASDVPVAGPDDVERVVLLSPAGEAVGTEAKAAVHRRTEDGGTPLHLAFSCHVYDDAGRFLLTRRALGKKAFPGVWTNGFCGHPGPGESPAQAVLRRAPQELGAEVSDVVEVLPDFRYRAADASGMEEHEICPVFRAQMHGDPAPERDEVAEWCWVEPADLAAALAAVPRAFSPWLVEQWQQGAFEAR</sequence>
<dbReference type="GO" id="GO:0050992">
    <property type="term" value="P:dimethylallyl diphosphate biosynthetic process"/>
    <property type="evidence" value="ECO:0007669"/>
    <property type="project" value="UniProtKB-UniRule"/>
</dbReference>
<dbReference type="InterPro" id="IPR015797">
    <property type="entry name" value="NUDIX_hydrolase-like_dom_sf"/>
</dbReference>
<dbReference type="GO" id="GO:0005737">
    <property type="term" value="C:cytoplasm"/>
    <property type="evidence" value="ECO:0007669"/>
    <property type="project" value="UniProtKB-SubCell"/>
</dbReference>
<dbReference type="GO" id="GO:0046872">
    <property type="term" value="F:metal ion binding"/>
    <property type="evidence" value="ECO:0007669"/>
    <property type="project" value="UniProtKB-KW"/>
</dbReference>
<comment type="similarity">
    <text evidence="2 10">Belongs to the IPP isomerase type 1 family.</text>
</comment>
<dbReference type="PANTHER" id="PTHR10885:SF0">
    <property type="entry name" value="ISOPENTENYL-DIPHOSPHATE DELTA-ISOMERASE"/>
    <property type="match status" value="1"/>
</dbReference>
<keyword evidence="6 10" id="KW-0460">Magnesium</keyword>
<evidence type="ECO:0000256" key="11">
    <source>
        <dbReference type="PIRSR" id="PIRSR018427-1"/>
    </source>
</evidence>
<comment type="function">
    <text evidence="10">Catalyzes the 1,3-allylic rearrangement of the homoallylic substrate isopentenyl (IPP) to its highly electrophilic allylic isomer, dimethylallyl diphosphate (DMAPP).</text>
</comment>
<evidence type="ECO:0000256" key="1">
    <source>
        <dbReference type="ARBA" id="ARBA00004826"/>
    </source>
</evidence>
<dbReference type="Gene3D" id="3.90.79.10">
    <property type="entry name" value="Nucleoside Triphosphate Pyrophosphohydrolase"/>
    <property type="match status" value="1"/>
</dbReference>
<dbReference type="GO" id="GO:0008299">
    <property type="term" value="P:isoprenoid biosynthetic process"/>
    <property type="evidence" value="ECO:0007669"/>
    <property type="project" value="UniProtKB-UniRule"/>
</dbReference>
<feature type="binding site" evidence="10">
    <location>
        <position position="122"/>
    </location>
    <ligand>
        <name>Mg(2+)</name>
        <dbReference type="ChEBI" id="CHEBI:18420"/>
    </ligand>
</feature>
<accession>A0A7W9JLT5</accession>
<dbReference type="Pfam" id="PF00293">
    <property type="entry name" value="NUDIX"/>
    <property type="match status" value="1"/>
</dbReference>
<proteinExistence type="inferred from homology"/>
<comment type="cofactor">
    <cofactor evidence="10">
        <name>Mn(2+)</name>
        <dbReference type="ChEBI" id="CHEBI:29035"/>
    </cofactor>
    <text evidence="10">Binds 1 Mn(2+) ion per subunit.</text>
</comment>
<dbReference type="Proteomes" id="UP000567246">
    <property type="component" value="Unassembled WGS sequence"/>
</dbReference>
<dbReference type="PANTHER" id="PTHR10885">
    <property type="entry name" value="ISOPENTENYL-DIPHOSPHATE DELTA-ISOMERASE"/>
    <property type="match status" value="1"/>
</dbReference>
<evidence type="ECO:0000259" key="12">
    <source>
        <dbReference type="PROSITE" id="PS51462"/>
    </source>
</evidence>
<reference evidence="13 14" key="1">
    <citation type="submission" date="2020-08" db="EMBL/GenBank/DDBJ databases">
        <title>Sequencing the genomes of 1000 actinobacteria strains.</title>
        <authorList>
            <person name="Klenk H.-P."/>
        </authorList>
    </citation>
    <scope>NUCLEOTIDE SEQUENCE [LARGE SCALE GENOMIC DNA]</scope>
    <source>
        <strain evidence="13 14">DSM 17945</strain>
    </source>
</reference>
<dbReference type="EMBL" id="JACHMW010000001">
    <property type="protein sequence ID" value="MBB5849627.1"/>
    <property type="molecule type" value="Genomic_DNA"/>
</dbReference>
<keyword evidence="9 10" id="KW-0413">Isomerase</keyword>
<comment type="cofactor">
    <cofactor evidence="10">
        <name>Mg(2+)</name>
        <dbReference type="ChEBI" id="CHEBI:18420"/>
    </cofactor>
    <text evidence="10">Binds 1 Mg(2+) ion per subunit. The magnesium ion binds only when substrate is bound.</text>
</comment>